<dbReference type="EMBL" id="UOFL01000179">
    <property type="protein sequence ID" value="VAW79731.1"/>
    <property type="molecule type" value="Genomic_DNA"/>
</dbReference>
<name>A0A3B0YK02_9ZZZZ</name>
<accession>A0A3B0YK02</accession>
<feature type="transmembrane region" description="Helical" evidence="1">
    <location>
        <begin position="7"/>
        <end position="27"/>
    </location>
</feature>
<evidence type="ECO:0000256" key="1">
    <source>
        <dbReference type="SAM" id="Phobius"/>
    </source>
</evidence>
<keyword evidence="1" id="KW-0812">Transmembrane</keyword>
<dbReference type="AlphaFoldDB" id="A0A3B0YK02"/>
<gene>
    <name evidence="2" type="ORF">MNBD_GAMMA12-3286</name>
</gene>
<proteinExistence type="predicted"/>
<sequence>MKRIGYKVSVLLIIALIVVIWLEALNIVKFDMWYVTIPFAITAFSFYLASKLPVDFEILKKKRTK</sequence>
<protein>
    <submittedName>
        <fullName evidence="2">Uncharacterized protein</fullName>
    </submittedName>
</protein>
<evidence type="ECO:0000313" key="2">
    <source>
        <dbReference type="EMBL" id="VAW79731.1"/>
    </source>
</evidence>
<organism evidence="2">
    <name type="scientific">hydrothermal vent metagenome</name>
    <dbReference type="NCBI Taxonomy" id="652676"/>
    <lineage>
        <taxon>unclassified sequences</taxon>
        <taxon>metagenomes</taxon>
        <taxon>ecological metagenomes</taxon>
    </lineage>
</organism>
<keyword evidence="1" id="KW-0472">Membrane</keyword>
<reference evidence="2" key="1">
    <citation type="submission" date="2018-06" db="EMBL/GenBank/DDBJ databases">
        <authorList>
            <person name="Zhirakovskaya E."/>
        </authorList>
    </citation>
    <scope>NUCLEOTIDE SEQUENCE</scope>
</reference>
<keyword evidence="1" id="KW-1133">Transmembrane helix</keyword>
<feature type="transmembrane region" description="Helical" evidence="1">
    <location>
        <begin position="33"/>
        <end position="54"/>
    </location>
</feature>